<dbReference type="InterPro" id="IPR002575">
    <property type="entry name" value="Aminoglycoside_PTrfase"/>
</dbReference>
<dbReference type="InterPro" id="IPR052077">
    <property type="entry name" value="CcrZ_PhaseVar_Mediator"/>
</dbReference>
<name>A0ABV1UVF1_9ACTN</name>
<keyword evidence="3" id="KW-1185">Reference proteome</keyword>
<dbReference type="SUPFAM" id="SSF56112">
    <property type="entry name" value="Protein kinase-like (PK-like)"/>
    <property type="match status" value="1"/>
</dbReference>
<dbReference type="Gene3D" id="3.90.1200.10">
    <property type="match status" value="1"/>
</dbReference>
<proteinExistence type="predicted"/>
<reference evidence="2 3" key="1">
    <citation type="submission" date="2024-06" db="EMBL/GenBank/DDBJ databases">
        <title>The Natural Products Discovery Center: Release of the First 8490 Sequenced Strains for Exploring Actinobacteria Biosynthetic Diversity.</title>
        <authorList>
            <person name="Kalkreuter E."/>
            <person name="Kautsar S.A."/>
            <person name="Yang D."/>
            <person name="Bader C.D."/>
            <person name="Teijaro C.N."/>
            <person name="Fluegel L."/>
            <person name="Davis C.M."/>
            <person name="Simpson J.R."/>
            <person name="Lauterbach L."/>
            <person name="Steele A.D."/>
            <person name="Gui C."/>
            <person name="Meng S."/>
            <person name="Li G."/>
            <person name="Viehrig K."/>
            <person name="Ye F."/>
            <person name="Su P."/>
            <person name="Kiefer A.F."/>
            <person name="Nichols A."/>
            <person name="Cepeda A.J."/>
            <person name="Yan W."/>
            <person name="Fan B."/>
            <person name="Jiang Y."/>
            <person name="Adhikari A."/>
            <person name="Zheng C.-J."/>
            <person name="Schuster L."/>
            <person name="Cowan T.M."/>
            <person name="Smanski M.J."/>
            <person name="Chevrette M.G."/>
            <person name="De Carvalho L.P.S."/>
            <person name="Shen B."/>
        </authorList>
    </citation>
    <scope>NUCLEOTIDE SEQUENCE [LARGE SCALE GENOMIC DNA]</scope>
    <source>
        <strain evidence="2 3">NPDC000837</strain>
    </source>
</reference>
<dbReference type="EMBL" id="JBEPBX010000012">
    <property type="protein sequence ID" value="MER6614779.1"/>
    <property type="molecule type" value="Genomic_DNA"/>
</dbReference>
<dbReference type="RefSeq" id="WP_351976515.1">
    <property type="nucleotide sequence ID" value="NZ_JBEPBX010000012.1"/>
</dbReference>
<organism evidence="2 3">
    <name type="scientific">Streptomyces xantholiticus</name>
    <dbReference type="NCBI Taxonomy" id="68285"/>
    <lineage>
        <taxon>Bacteria</taxon>
        <taxon>Bacillati</taxon>
        <taxon>Actinomycetota</taxon>
        <taxon>Actinomycetes</taxon>
        <taxon>Kitasatosporales</taxon>
        <taxon>Streptomycetaceae</taxon>
        <taxon>Streptomyces</taxon>
    </lineage>
</organism>
<feature type="domain" description="Aminoglycoside phosphotransferase" evidence="1">
    <location>
        <begin position="60"/>
        <end position="273"/>
    </location>
</feature>
<accession>A0ABV1UVF1</accession>
<dbReference type="PANTHER" id="PTHR40086:SF1">
    <property type="entry name" value="CELL CYCLE REGULATOR CCRZ"/>
    <property type="match status" value="1"/>
</dbReference>
<dbReference type="Pfam" id="PF01636">
    <property type="entry name" value="APH"/>
    <property type="match status" value="1"/>
</dbReference>
<dbReference type="InterPro" id="IPR011009">
    <property type="entry name" value="Kinase-like_dom_sf"/>
</dbReference>
<comment type="caution">
    <text evidence="2">The sequence shown here is derived from an EMBL/GenBank/DDBJ whole genome shotgun (WGS) entry which is preliminary data.</text>
</comment>
<gene>
    <name evidence="2" type="ORF">ABT276_15650</name>
</gene>
<sequence>MTAEPSARVWQQAVRLSAGESLIEGPLKGYHHETYAFPLPHPAGGAGTVRWKCREPRKGILRFDRRFFDSEGALVHALAGHVTSVPETMEVDDVGLQRFIEGSTLAWYGGPGSAVAEAHVAQIERLFRELAAVPESALLAHTRDPSVGEVADGDCGSFAERLVRFTQERVHQVHWPVYGELFAELGVPEEGPARLVEETRSFSRRPFCLLHGDLHRDNFIVDGDGRLWTIDWELAMFGDPLYDLATHLHLMDYPPEQEADVARRWHRAVEEARPGSSHGWRADLPYLLRYKRAQSVCTDVIRAALGVPPGGGDRSALRRTSRRLQKVLARGRPALGAAEPPDVRGIMAALERFSGSAP</sequence>
<evidence type="ECO:0000259" key="1">
    <source>
        <dbReference type="Pfam" id="PF01636"/>
    </source>
</evidence>
<protein>
    <submittedName>
        <fullName evidence="2">Phosphotransferase</fullName>
    </submittedName>
</protein>
<evidence type="ECO:0000313" key="2">
    <source>
        <dbReference type="EMBL" id="MER6614779.1"/>
    </source>
</evidence>
<dbReference type="Proteomes" id="UP001445472">
    <property type="component" value="Unassembled WGS sequence"/>
</dbReference>
<evidence type="ECO:0000313" key="3">
    <source>
        <dbReference type="Proteomes" id="UP001445472"/>
    </source>
</evidence>
<dbReference type="PANTHER" id="PTHR40086">
    <property type="entry name" value="PHOSPHOTRANSFERASE YTMP-RELATED"/>
    <property type="match status" value="1"/>
</dbReference>